<proteinExistence type="predicted"/>
<dbReference type="Proteomes" id="UP000218785">
    <property type="component" value="Chromosome"/>
</dbReference>
<name>A0A1Z4N1E4_9CYAN</name>
<feature type="transmembrane region" description="Helical" evidence="1">
    <location>
        <begin position="87"/>
        <end position="105"/>
    </location>
</feature>
<feature type="transmembrane region" description="Helical" evidence="1">
    <location>
        <begin position="46"/>
        <end position="66"/>
    </location>
</feature>
<keyword evidence="1" id="KW-0472">Membrane</keyword>
<keyword evidence="2" id="KW-0418">Kinase</keyword>
<dbReference type="GO" id="GO:0016301">
    <property type="term" value="F:kinase activity"/>
    <property type="evidence" value="ECO:0007669"/>
    <property type="project" value="UniProtKB-KW"/>
</dbReference>
<reference evidence="2 3" key="1">
    <citation type="submission" date="2017-06" db="EMBL/GenBank/DDBJ databases">
        <title>Genome sequencing of cyanobaciteial culture collection at National Institute for Environmental Studies (NIES).</title>
        <authorList>
            <person name="Hirose Y."/>
            <person name="Shimura Y."/>
            <person name="Fujisawa T."/>
            <person name="Nakamura Y."/>
            <person name="Kawachi M."/>
        </authorList>
    </citation>
    <scope>NUCLEOTIDE SEQUENCE [LARGE SCALE GENOMIC DNA]</scope>
    <source>
        <strain evidence="2 3">NIES-37</strain>
    </source>
</reference>
<keyword evidence="3" id="KW-1185">Reference proteome</keyword>
<protein>
    <submittedName>
        <fullName evidence="2">Multi-sensor signal transduction histidine kinase</fullName>
    </submittedName>
</protein>
<keyword evidence="1" id="KW-1133">Transmembrane helix</keyword>
<sequence length="106" mass="11984">MSYFDSKTLHTLPFCGLTRSLSYWKTWAFGLTSHLAWTSVVPSVHAALRIQAILVWVPAVIVGMLLNYQIKHLGRNLLDVAGSNPNYTTYLWHILLFGFCLQGLAF</sequence>
<dbReference type="AlphaFoldDB" id="A0A1Z4N1E4"/>
<dbReference type="RefSeq" id="WP_096577791.1">
    <property type="nucleotide sequence ID" value="NZ_CAWNJS010000001.1"/>
</dbReference>
<organism evidence="2 3">
    <name type="scientific">Tolypothrix tenuis PCC 7101</name>
    <dbReference type="NCBI Taxonomy" id="231146"/>
    <lineage>
        <taxon>Bacteria</taxon>
        <taxon>Bacillati</taxon>
        <taxon>Cyanobacteriota</taxon>
        <taxon>Cyanophyceae</taxon>
        <taxon>Nostocales</taxon>
        <taxon>Tolypothrichaceae</taxon>
        <taxon>Tolypothrix</taxon>
    </lineage>
</organism>
<accession>A0A1Z4N1E4</accession>
<dbReference type="KEGG" id="ttq:NIES37_35510"/>
<keyword evidence="1" id="KW-0812">Transmembrane</keyword>
<evidence type="ECO:0000313" key="2">
    <source>
        <dbReference type="EMBL" id="BAY99568.1"/>
    </source>
</evidence>
<evidence type="ECO:0000256" key="1">
    <source>
        <dbReference type="SAM" id="Phobius"/>
    </source>
</evidence>
<gene>
    <name evidence="2" type="ORF">NIES37_35510</name>
</gene>
<keyword evidence="2" id="KW-0808">Transferase</keyword>
<dbReference type="EMBL" id="AP018248">
    <property type="protein sequence ID" value="BAY99568.1"/>
    <property type="molecule type" value="Genomic_DNA"/>
</dbReference>
<evidence type="ECO:0000313" key="3">
    <source>
        <dbReference type="Proteomes" id="UP000218785"/>
    </source>
</evidence>